<name>A0A7H1Q136_9ACTN</name>
<feature type="region of interest" description="Disordered" evidence="1">
    <location>
        <begin position="62"/>
        <end position="93"/>
    </location>
</feature>
<gene>
    <name evidence="2" type="ORF">HEP81_03718</name>
</gene>
<dbReference type="Proteomes" id="UP000516422">
    <property type="component" value="Chromosome"/>
</dbReference>
<sequence>MVQELAGEILGEVAEDEGGPVRVRDSLAWRPVELLVQYAAADLVGTRAVEILQLGPQWNAGRMRQQLPGSYGTERMAGDLAPETHRDGDHPARVPLFGRFCPQIGLDKKQTPGH</sequence>
<dbReference type="AlphaFoldDB" id="A0A7H1Q136"/>
<proteinExistence type="predicted"/>
<evidence type="ECO:0000313" key="3">
    <source>
        <dbReference type="Proteomes" id="UP000516422"/>
    </source>
</evidence>
<accession>A0A7H1Q136</accession>
<reference evidence="2 3" key="1">
    <citation type="submission" date="2020-04" db="EMBL/GenBank/DDBJ databases">
        <title>Characterization and engineering of Streptomyces griseofuscus DSM40191 as a potential heterologous host for expression of BGCs.</title>
        <authorList>
            <person name="Gren T."/>
            <person name="Whitford C.M."/>
            <person name="Mohite O.S."/>
            <person name="Joergensen T.S."/>
            <person name="Nielsen J.B."/>
            <person name="Lee S.Y."/>
            <person name="Weber T."/>
        </authorList>
    </citation>
    <scope>NUCLEOTIDE SEQUENCE [LARGE SCALE GENOMIC DNA]</scope>
    <source>
        <strain evidence="2 3">DSM 40191</strain>
    </source>
</reference>
<protein>
    <submittedName>
        <fullName evidence="2">Uncharacterized protein</fullName>
    </submittedName>
</protein>
<feature type="compositionally biased region" description="Basic and acidic residues" evidence="1">
    <location>
        <begin position="82"/>
        <end position="92"/>
    </location>
</feature>
<organism evidence="2 3">
    <name type="scientific">Streptomyces griseofuscus</name>
    <dbReference type="NCBI Taxonomy" id="146922"/>
    <lineage>
        <taxon>Bacteria</taxon>
        <taxon>Bacillati</taxon>
        <taxon>Actinomycetota</taxon>
        <taxon>Actinomycetes</taxon>
        <taxon>Kitasatosporales</taxon>
        <taxon>Streptomycetaceae</taxon>
        <taxon>Streptomyces</taxon>
    </lineage>
</organism>
<dbReference type="EMBL" id="CP051006">
    <property type="protein sequence ID" value="QNT94016.1"/>
    <property type="molecule type" value="Genomic_DNA"/>
</dbReference>
<evidence type="ECO:0000313" key="2">
    <source>
        <dbReference type="EMBL" id="QNT94016.1"/>
    </source>
</evidence>
<dbReference type="KEGG" id="sgf:HEP81_03718"/>
<evidence type="ECO:0000256" key="1">
    <source>
        <dbReference type="SAM" id="MobiDB-lite"/>
    </source>
</evidence>